<accession>A0A7Y9TFI1</accession>
<name>A0A7Y9TFI1_9BACT</name>
<organism evidence="1 2">
    <name type="scientific">Granulicella arctica</name>
    <dbReference type="NCBI Taxonomy" id="940613"/>
    <lineage>
        <taxon>Bacteria</taxon>
        <taxon>Pseudomonadati</taxon>
        <taxon>Acidobacteriota</taxon>
        <taxon>Terriglobia</taxon>
        <taxon>Terriglobales</taxon>
        <taxon>Acidobacteriaceae</taxon>
        <taxon>Granulicella</taxon>
    </lineage>
</organism>
<dbReference type="Proteomes" id="UP000589520">
    <property type="component" value="Unassembled WGS sequence"/>
</dbReference>
<dbReference type="EMBL" id="JACCCW010000001">
    <property type="protein sequence ID" value="NYF78369.1"/>
    <property type="molecule type" value="Genomic_DNA"/>
</dbReference>
<reference evidence="1 2" key="1">
    <citation type="submission" date="2020-07" db="EMBL/GenBank/DDBJ databases">
        <title>Genomic Encyclopedia of Type Strains, Phase IV (KMG-V): Genome sequencing to study the core and pangenomes of soil and plant-associated prokaryotes.</title>
        <authorList>
            <person name="Whitman W."/>
        </authorList>
    </citation>
    <scope>NUCLEOTIDE SEQUENCE [LARGE SCALE GENOMIC DNA]</scope>
    <source>
        <strain evidence="1 2">X4EP2</strain>
    </source>
</reference>
<gene>
    <name evidence="1" type="ORF">HDF17_000656</name>
</gene>
<dbReference type="RefSeq" id="WP_179487719.1">
    <property type="nucleotide sequence ID" value="NZ_JACCCW010000001.1"/>
</dbReference>
<evidence type="ECO:0000313" key="1">
    <source>
        <dbReference type="EMBL" id="NYF78369.1"/>
    </source>
</evidence>
<protein>
    <submittedName>
        <fullName evidence="1">Uncharacterized protein</fullName>
    </submittedName>
</protein>
<sequence length="183" mass="20736">MEKIKSKKGLLHLFESSPKEIQWSFEYLPSLLRDFPLDVVLAYVFSRIEQSHRMGLYCGLVKLHKADAGLARRAVQLQHITRSFFKEKFGLVYGQPIPHNVLVSLTHAEAVRDLVLHGMSASDDQKRNAIAYSLVYATDLNSFIVSLNGPRPFGDLRGYNGAGKTHDKNTTRWMLKGMGFDLK</sequence>
<dbReference type="AlphaFoldDB" id="A0A7Y9TFI1"/>
<comment type="caution">
    <text evidence="1">The sequence shown here is derived from an EMBL/GenBank/DDBJ whole genome shotgun (WGS) entry which is preliminary data.</text>
</comment>
<keyword evidence="2" id="KW-1185">Reference proteome</keyword>
<evidence type="ECO:0000313" key="2">
    <source>
        <dbReference type="Proteomes" id="UP000589520"/>
    </source>
</evidence>
<proteinExistence type="predicted"/>